<proteinExistence type="predicted"/>
<dbReference type="Proteomes" id="UP001314205">
    <property type="component" value="Unassembled WGS sequence"/>
</dbReference>
<comment type="caution">
    <text evidence="2">The sequence shown here is derived from an EMBL/GenBank/DDBJ whole genome shotgun (WGS) entry which is preliminary data.</text>
</comment>
<evidence type="ECO:0000313" key="2">
    <source>
        <dbReference type="EMBL" id="CAK1590654.1"/>
    </source>
</evidence>
<sequence>MDFDDFEISQEDLSRIDNIEITLLNQSFQISSDEDDNIQLLRPRLRRIILSDSESIETEINRAIQDLAESSPPSTWTDPKGNQRQLIAFTEIPGAPLHIRRLMTNKSPAEFYALLVTDDVFNEIVKNTNNFAIAKIVNSHEATKCARIRNWAPTNLVEIKKFFGLVLFMGLVKLPKISDYWSKDVIMGQNFPRTVMSRNRFEILLQMLHFSEQDEENKADRLHRVRNLLNVINHNFKENYIPGEDLCIDESVVPFRGRIIFRQYNKQKRHKYGVKLFKLCTLPGYTYKINIYAGKQNDEINTTPTNVVMELCNDLLDKGHTLFTDNWYTNIELARKLLNRETHLVGTLRKNRKYFPKTVVSTKLKKGQFIAKESADGITVMRWKDKRDVLILSTKHSTRFVRVVKRNKVILKPAIIVDYNKAKGAVDLSDQMSAYQTPLRKTVKWYKKVAMDLILNVAVVNALTLYKSVTKKNIPIVDFRKEIMIDFLTKGITSEPSPSKPKRAKHELAKKEGSSKVVRRQCQQCYKQNVATLGRLGARNKTKKVTTFCKTCPNEPFLCPECFIKIH</sequence>
<dbReference type="EMBL" id="CAVLGL010000085">
    <property type="protein sequence ID" value="CAK1590654.1"/>
    <property type="molecule type" value="Genomic_DNA"/>
</dbReference>
<feature type="domain" description="PiggyBac transposable element-derived protein" evidence="1">
    <location>
        <begin position="107"/>
        <end position="462"/>
    </location>
</feature>
<dbReference type="InterPro" id="IPR029526">
    <property type="entry name" value="PGBD"/>
</dbReference>
<dbReference type="CDD" id="cd19757">
    <property type="entry name" value="Bbox1"/>
    <property type="match status" value="1"/>
</dbReference>
<evidence type="ECO:0000313" key="3">
    <source>
        <dbReference type="Proteomes" id="UP001314205"/>
    </source>
</evidence>
<dbReference type="AlphaFoldDB" id="A0AAV1L6S9"/>
<evidence type="ECO:0000259" key="1">
    <source>
        <dbReference type="Pfam" id="PF13843"/>
    </source>
</evidence>
<accession>A0AAV1L6S9</accession>
<reference evidence="2 3" key="1">
    <citation type="submission" date="2023-11" db="EMBL/GenBank/DDBJ databases">
        <authorList>
            <person name="Hedman E."/>
            <person name="Englund M."/>
            <person name="Stromberg M."/>
            <person name="Nyberg Akerstrom W."/>
            <person name="Nylinder S."/>
            <person name="Jareborg N."/>
            <person name="Kallberg Y."/>
            <person name="Kronander E."/>
        </authorList>
    </citation>
    <scope>NUCLEOTIDE SEQUENCE [LARGE SCALE GENOMIC DNA]</scope>
</reference>
<gene>
    <name evidence="2" type="ORF">PARMNEM_LOCUS10988</name>
</gene>
<name>A0AAV1L6S9_9NEOP</name>
<dbReference type="PANTHER" id="PTHR46599:SF3">
    <property type="entry name" value="PIGGYBAC TRANSPOSABLE ELEMENT-DERIVED PROTEIN 4"/>
    <property type="match status" value="1"/>
</dbReference>
<organism evidence="2 3">
    <name type="scientific">Parnassius mnemosyne</name>
    <name type="common">clouded apollo</name>
    <dbReference type="NCBI Taxonomy" id="213953"/>
    <lineage>
        <taxon>Eukaryota</taxon>
        <taxon>Metazoa</taxon>
        <taxon>Ecdysozoa</taxon>
        <taxon>Arthropoda</taxon>
        <taxon>Hexapoda</taxon>
        <taxon>Insecta</taxon>
        <taxon>Pterygota</taxon>
        <taxon>Neoptera</taxon>
        <taxon>Endopterygota</taxon>
        <taxon>Lepidoptera</taxon>
        <taxon>Glossata</taxon>
        <taxon>Ditrysia</taxon>
        <taxon>Papilionoidea</taxon>
        <taxon>Papilionidae</taxon>
        <taxon>Parnassiinae</taxon>
        <taxon>Parnassini</taxon>
        <taxon>Parnassius</taxon>
        <taxon>Driopa</taxon>
    </lineage>
</organism>
<dbReference type="Pfam" id="PF13843">
    <property type="entry name" value="DDE_Tnp_1_7"/>
    <property type="match status" value="1"/>
</dbReference>
<dbReference type="PANTHER" id="PTHR46599">
    <property type="entry name" value="PIGGYBAC TRANSPOSABLE ELEMENT-DERIVED PROTEIN 4"/>
    <property type="match status" value="1"/>
</dbReference>
<keyword evidence="3" id="KW-1185">Reference proteome</keyword>
<protein>
    <recommendedName>
        <fullName evidence="1">PiggyBac transposable element-derived protein domain-containing protein</fullName>
    </recommendedName>
</protein>